<gene>
    <name evidence="1" type="ORF">KI387_044486</name>
</gene>
<name>A0AA38GBC7_TAXCH</name>
<protein>
    <submittedName>
        <fullName evidence="1">Uncharacterized protein</fullName>
    </submittedName>
</protein>
<dbReference type="AlphaFoldDB" id="A0AA38GBC7"/>
<accession>A0AA38GBC7</accession>
<proteinExistence type="predicted"/>
<sequence>DSIDDDLDDKEAIKETVEAYDYKKGSRYFDIIDIPDPVMRMAVCLVTKLNGQERWTQVNKAWLN</sequence>
<evidence type="ECO:0000313" key="2">
    <source>
        <dbReference type="Proteomes" id="UP000824469"/>
    </source>
</evidence>
<evidence type="ECO:0000313" key="1">
    <source>
        <dbReference type="EMBL" id="KAH9320386.1"/>
    </source>
</evidence>
<comment type="caution">
    <text evidence="1">The sequence shown here is derived from an EMBL/GenBank/DDBJ whole genome shotgun (WGS) entry which is preliminary data.</text>
</comment>
<dbReference type="Proteomes" id="UP000824469">
    <property type="component" value="Unassembled WGS sequence"/>
</dbReference>
<feature type="non-terminal residue" evidence="1">
    <location>
        <position position="64"/>
    </location>
</feature>
<feature type="non-terminal residue" evidence="1">
    <location>
        <position position="1"/>
    </location>
</feature>
<reference evidence="1 2" key="1">
    <citation type="journal article" date="2021" name="Nat. Plants">
        <title>The Taxus genome provides insights into paclitaxel biosynthesis.</title>
        <authorList>
            <person name="Xiong X."/>
            <person name="Gou J."/>
            <person name="Liao Q."/>
            <person name="Li Y."/>
            <person name="Zhou Q."/>
            <person name="Bi G."/>
            <person name="Li C."/>
            <person name="Du R."/>
            <person name="Wang X."/>
            <person name="Sun T."/>
            <person name="Guo L."/>
            <person name="Liang H."/>
            <person name="Lu P."/>
            <person name="Wu Y."/>
            <person name="Zhang Z."/>
            <person name="Ro D.K."/>
            <person name="Shang Y."/>
            <person name="Huang S."/>
            <person name="Yan J."/>
        </authorList>
    </citation>
    <scope>NUCLEOTIDE SEQUENCE [LARGE SCALE GENOMIC DNA]</scope>
    <source>
        <strain evidence="1">Ta-2019</strain>
    </source>
</reference>
<organism evidence="1 2">
    <name type="scientific">Taxus chinensis</name>
    <name type="common">Chinese yew</name>
    <name type="synonym">Taxus wallichiana var. chinensis</name>
    <dbReference type="NCBI Taxonomy" id="29808"/>
    <lineage>
        <taxon>Eukaryota</taxon>
        <taxon>Viridiplantae</taxon>
        <taxon>Streptophyta</taxon>
        <taxon>Embryophyta</taxon>
        <taxon>Tracheophyta</taxon>
        <taxon>Spermatophyta</taxon>
        <taxon>Pinopsida</taxon>
        <taxon>Pinidae</taxon>
        <taxon>Conifers II</taxon>
        <taxon>Cupressales</taxon>
        <taxon>Taxaceae</taxon>
        <taxon>Taxus</taxon>
    </lineage>
</organism>
<keyword evidence="2" id="KW-1185">Reference proteome</keyword>
<dbReference type="EMBL" id="JAHRHJ020000004">
    <property type="protein sequence ID" value="KAH9320386.1"/>
    <property type="molecule type" value="Genomic_DNA"/>
</dbReference>